<evidence type="ECO:0000313" key="2">
    <source>
        <dbReference type="EMBL" id="CAY48107.1"/>
    </source>
</evidence>
<accession>C3K7M2</accession>
<dbReference type="KEGG" id="pfs:PFLU_1861"/>
<dbReference type="eggNOG" id="ENOG5032XUP">
    <property type="taxonomic scope" value="Bacteria"/>
</dbReference>
<organism evidence="2">
    <name type="scientific">Pseudomonas fluorescens (strain SBW25)</name>
    <dbReference type="NCBI Taxonomy" id="216595"/>
    <lineage>
        <taxon>Bacteria</taxon>
        <taxon>Pseudomonadati</taxon>
        <taxon>Pseudomonadota</taxon>
        <taxon>Gammaproteobacteria</taxon>
        <taxon>Pseudomonadales</taxon>
        <taxon>Pseudomonadaceae</taxon>
        <taxon>Pseudomonas</taxon>
    </lineage>
</organism>
<dbReference type="InterPro" id="IPR044859">
    <property type="entry name" value="Allene_oxi_cyc_Dirigent"/>
</dbReference>
<evidence type="ECO:0000313" key="1">
    <source>
        <dbReference type="EMBL" id="CAI2796140.1"/>
    </source>
</evidence>
<dbReference type="InterPro" id="IPR034871">
    <property type="entry name" value="Allene_oxi_cyc_sf"/>
</dbReference>
<protein>
    <recommendedName>
        <fullName evidence="3">Dirigent protein</fullName>
    </recommendedName>
</protein>
<dbReference type="SUPFAM" id="SSF141493">
    <property type="entry name" value="Allene oxide cyclase-like"/>
    <property type="match status" value="1"/>
</dbReference>
<sequence>MPVAHSQEHTTMKTASLRSLFTLFLLIPLSACINNQPTQTLVTFADGTRGLKTPVDTGVPGPSQGDLFVFAQPLMDQNRQDIGSNNGYCVTTLAGIHSQCQWTLIFVDATGNVTGTLVVGGQEYEKGASTVAILGSTGKYAGFTGSMTSEPQPDGTFKQTLYRVPH</sequence>
<evidence type="ECO:0008006" key="3">
    <source>
        <dbReference type="Google" id="ProtNLM"/>
    </source>
</evidence>
<name>C3K7M2_PSEFS</name>
<dbReference type="Gene3D" id="2.40.480.10">
    <property type="entry name" value="Allene oxide cyclase-like"/>
    <property type="match status" value="1"/>
</dbReference>
<dbReference type="Proteomes" id="UP001152918">
    <property type="component" value="Chromosome"/>
</dbReference>
<gene>
    <name evidence="2" type="ordered locus">PFLU_1861</name>
</gene>
<dbReference type="EMBL" id="AM181176">
    <property type="protein sequence ID" value="CAY48107.1"/>
    <property type="molecule type" value="Genomic_DNA"/>
</dbReference>
<reference evidence="1" key="2">
    <citation type="submission" date="2023-10" db="EMBL/GenBank/DDBJ databases">
        <authorList>
            <person name="Fortmann-Grote C."/>
        </authorList>
    </citation>
    <scope>NUCLEOTIDE SEQUENCE</scope>
    <source>
        <strain evidence="1">SBW25</strain>
    </source>
</reference>
<dbReference type="GO" id="GO:0046423">
    <property type="term" value="F:allene-oxide cyclase activity"/>
    <property type="evidence" value="ECO:0007669"/>
    <property type="project" value="InterPro"/>
</dbReference>
<dbReference type="HOGENOM" id="CLU_1693974_0_0_6"/>
<dbReference type="AlphaFoldDB" id="C3K7M2"/>
<reference evidence="2" key="1">
    <citation type="journal article" date="2009" name="Genome Biol.">
        <title>Genomic and genetic analyses of diversity and plant interactions of Pseudomonas fluorescens.</title>
        <authorList>
            <person name="Silby M.W."/>
            <person name="Cerdeno-Tarraga A.M."/>
            <person name="Vernikos G.S."/>
            <person name="Giddens S.R."/>
            <person name="Jackson R.W."/>
            <person name="Preston G.M."/>
            <person name="Zhang X.X."/>
            <person name="Moon C.D."/>
            <person name="Gehrig S.M."/>
            <person name="Godfrey S.A."/>
            <person name="Knight C.G."/>
            <person name="Malone J.G."/>
            <person name="Robinson Z."/>
            <person name="Spiers A.J."/>
            <person name="Harris S."/>
            <person name="Challis G.L."/>
            <person name="Yaxley A.M."/>
            <person name="Harris D."/>
            <person name="Seeger K."/>
            <person name="Murphy L."/>
            <person name="Rutter S."/>
            <person name="Squares R."/>
            <person name="Quail M.A."/>
            <person name="Saunders E."/>
            <person name="Mavromatis K."/>
            <person name="Brettin T.S."/>
            <person name="Bentley S.D."/>
            <person name="Hothersall J."/>
            <person name="Stephens E."/>
            <person name="Thomas C.M."/>
            <person name="Parkhill J."/>
            <person name="Levy S.B."/>
            <person name="Rainey P.B."/>
            <person name="Thomson N.R."/>
        </authorList>
    </citation>
    <scope>NUCLEOTIDE SEQUENCE [LARGE SCALE GENOMIC DNA]</scope>
    <source>
        <strain evidence="2">SBW25</strain>
    </source>
</reference>
<proteinExistence type="predicted"/>
<dbReference type="EMBL" id="OV986001">
    <property type="protein sequence ID" value="CAI2796140.1"/>
    <property type="molecule type" value="Genomic_DNA"/>
</dbReference>
<dbReference type="GO" id="GO:0009695">
    <property type="term" value="P:jasmonic acid biosynthetic process"/>
    <property type="evidence" value="ECO:0007669"/>
    <property type="project" value="InterPro"/>
</dbReference>